<evidence type="ECO:0000256" key="7">
    <source>
        <dbReference type="SAM" id="SignalP"/>
    </source>
</evidence>
<keyword evidence="2 6" id="KW-0812">Transmembrane</keyword>
<dbReference type="InterPro" id="IPR056738">
    <property type="entry name" value="NfeD1b_N"/>
</dbReference>
<dbReference type="Gene3D" id="2.40.50.140">
    <property type="entry name" value="Nucleic acid-binding proteins"/>
    <property type="match status" value="1"/>
</dbReference>
<feature type="signal peptide" evidence="7">
    <location>
        <begin position="1"/>
        <end position="22"/>
    </location>
</feature>
<dbReference type="InterPro" id="IPR056739">
    <property type="entry name" value="NfeD_membrane"/>
</dbReference>
<dbReference type="PANTHER" id="PTHR33507:SF3">
    <property type="entry name" value="INNER MEMBRANE PROTEIN YBBJ"/>
    <property type="match status" value="1"/>
</dbReference>
<evidence type="ECO:0000313" key="12">
    <source>
        <dbReference type="Proteomes" id="UP000253426"/>
    </source>
</evidence>
<dbReference type="Pfam" id="PF01957">
    <property type="entry name" value="NfeD"/>
    <property type="match status" value="1"/>
</dbReference>
<feature type="domain" description="NfeD-like C-terminal" evidence="8">
    <location>
        <begin position="515"/>
        <end position="566"/>
    </location>
</feature>
<dbReference type="Pfam" id="PF25145">
    <property type="entry name" value="NfeD1b_N"/>
    <property type="match status" value="1"/>
</dbReference>
<dbReference type="GO" id="GO:0008233">
    <property type="term" value="F:peptidase activity"/>
    <property type="evidence" value="ECO:0007669"/>
    <property type="project" value="UniProtKB-KW"/>
</dbReference>
<dbReference type="SUPFAM" id="SSF52096">
    <property type="entry name" value="ClpP/crotonase"/>
    <property type="match status" value="1"/>
</dbReference>
<reference evidence="11 12" key="1">
    <citation type="submission" date="2018-06" db="EMBL/GenBank/DDBJ databases">
        <title>Genomic Encyclopedia of Type Strains, Phase IV (KMG-IV): sequencing the most valuable type-strain genomes for metagenomic binning, comparative biology and taxonomic classification.</title>
        <authorList>
            <person name="Goeker M."/>
        </authorList>
    </citation>
    <scope>NUCLEOTIDE SEQUENCE [LARGE SCALE GENOMIC DNA]</scope>
    <source>
        <strain evidence="11 12">DSM 25532</strain>
    </source>
</reference>
<evidence type="ECO:0000256" key="3">
    <source>
        <dbReference type="ARBA" id="ARBA00022989"/>
    </source>
</evidence>
<feature type="chain" id="PRO_5016852342" evidence="7">
    <location>
        <begin position="23"/>
        <end position="567"/>
    </location>
</feature>
<feature type="compositionally biased region" description="Low complexity" evidence="5">
    <location>
        <begin position="43"/>
        <end position="61"/>
    </location>
</feature>
<evidence type="ECO:0000259" key="10">
    <source>
        <dbReference type="Pfam" id="PF25145"/>
    </source>
</evidence>
<comment type="caution">
    <text evidence="11">The sequence shown here is derived from an EMBL/GenBank/DDBJ whole genome shotgun (WGS) entry which is preliminary data.</text>
</comment>
<evidence type="ECO:0000256" key="4">
    <source>
        <dbReference type="ARBA" id="ARBA00023136"/>
    </source>
</evidence>
<dbReference type="GO" id="GO:0006508">
    <property type="term" value="P:proteolysis"/>
    <property type="evidence" value="ECO:0007669"/>
    <property type="project" value="UniProtKB-KW"/>
</dbReference>
<keyword evidence="11" id="KW-0378">Hydrolase</keyword>
<feature type="domain" description="NfeD1b N-terminal" evidence="10">
    <location>
        <begin position="127"/>
        <end position="326"/>
    </location>
</feature>
<keyword evidence="12" id="KW-1185">Reference proteome</keyword>
<keyword evidence="3 6" id="KW-1133">Transmembrane helix</keyword>
<feature type="transmembrane region" description="Helical" evidence="6">
    <location>
        <begin position="419"/>
        <end position="437"/>
    </location>
</feature>
<feature type="region of interest" description="Disordered" evidence="5">
    <location>
        <begin position="31"/>
        <end position="122"/>
    </location>
</feature>
<dbReference type="Gene3D" id="3.90.226.10">
    <property type="entry name" value="2-enoyl-CoA Hydratase, Chain A, domain 1"/>
    <property type="match status" value="1"/>
</dbReference>
<feature type="transmembrane region" description="Helical" evidence="6">
    <location>
        <begin position="336"/>
        <end position="358"/>
    </location>
</feature>
<gene>
    <name evidence="11" type="ORF">DES53_107131</name>
</gene>
<evidence type="ECO:0000259" key="8">
    <source>
        <dbReference type="Pfam" id="PF01957"/>
    </source>
</evidence>
<feature type="transmembrane region" description="Helical" evidence="6">
    <location>
        <begin position="457"/>
        <end position="476"/>
    </location>
</feature>
<dbReference type="InterPro" id="IPR052165">
    <property type="entry name" value="Membrane_assoc_protease"/>
</dbReference>
<evidence type="ECO:0000259" key="9">
    <source>
        <dbReference type="Pfam" id="PF24961"/>
    </source>
</evidence>
<feature type="transmembrane region" description="Helical" evidence="6">
    <location>
        <begin position="365"/>
        <end position="386"/>
    </location>
</feature>
<evidence type="ECO:0000256" key="5">
    <source>
        <dbReference type="SAM" id="MobiDB-lite"/>
    </source>
</evidence>
<dbReference type="RefSeq" id="WP_113959941.1">
    <property type="nucleotide sequence ID" value="NZ_QNRR01000007.1"/>
</dbReference>
<comment type="subcellular location">
    <subcellularLocation>
        <location evidence="1">Membrane</location>
        <topology evidence="1">Multi-pass membrane protein</topology>
    </subcellularLocation>
</comment>
<dbReference type="InterPro" id="IPR012340">
    <property type="entry name" value="NA-bd_OB-fold"/>
</dbReference>
<dbReference type="InterPro" id="IPR029045">
    <property type="entry name" value="ClpP/crotonase-like_dom_sf"/>
</dbReference>
<keyword evidence="11" id="KW-0645">Protease</keyword>
<sequence>MNALPRRFRPLLFLWFPALASAAFSLMLRAQTQEPTSPPPAPATTAPATSETTAAAAPKAAEPAKPEAKPEAAAAGKPADAPASAPTPTSTPAAAPKKEVTTSGALPPATAPKPTSLPEDGPYKGKIVIIPVGKEDLINPARFEFMSRTLKRATAQRAEAVVFNLDTPGGLAWDTATLIMEDLQKLGCPSAAFVNTRAISAGALIALGTDAIYMSPRSAIGAATPVGGAPGMQLDEAERAKTNSAFMAMARAAAVAKGHHGGVVDAMIDKDVGFKLGDVQVWPKGTIMTLDQNQATAIYEGKPLLAKGIVNDLNELITKEGFKGEVVTAEPKGFELVAILITQYAAILLLIGLAAGYLEMQSPGMGIPAVIATIAFGLFFFGHYVAGSLVGYETVVIFVIGVALIIVELFVFPGHILPGLLGLACLFGALIYTMAGWDITVPDGKTFPVKFTDYTAAIWNLAIAFGGAIAIILLLMRFFPTSGPFAWLVLKSTVGGDQVAIEGQGQAKASAISPGMTGTTRSAMRPYGHVDFSGTQLEAMVVGDYLPFGTEVRVREVQGGKIVVEKV</sequence>
<organism evidence="11 12">
    <name type="scientific">Roseimicrobium gellanilyticum</name>
    <dbReference type="NCBI Taxonomy" id="748857"/>
    <lineage>
        <taxon>Bacteria</taxon>
        <taxon>Pseudomonadati</taxon>
        <taxon>Verrucomicrobiota</taxon>
        <taxon>Verrucomicrobiia</taxon>
        <taxon>Verrucomicrobiales</taxon>
        <taxon>Verrucomicrobiaceae</taxon>
        <taxon>Roseimicrobium</taxon>
    </lineage>
</organism>
<protein>
    <submittedName>
        <fullName evidence="11">Membrane-bound serine protease (ClpP class)</fullName>
    </submittedName>
</protein>
<proteinExistence type="predicted"/>
<feature type="compositionally biased region" description="Low complexity" evidence="5">
    <location>
        <begin position="71"/>
        <end position="95"/>
    </location>
</feature>
<dbReference type="PANTHER" id="PTHR33507">
    <property type="entry name" value="INNER MEMBRANE PROTEIN YBBJ"/>
    <property type="match status" value="1"/>
</dbReference>
<keyword evidence="4 6" id="KW-0472">Membrane</keyword>
<dbReference type="GO" id="GO:0005886">
    <property type="term" value="C:plasma membrane"/>
    <property type="evidence" value="ECO:0007669"/>
    <property type="project" value="TreeGrafter"/>
</dbReference>
<dbReference type="Proteomes" id="UP000253426">
    <property type="component" value="Unassembled WGS sequence"/>
</dbReference>
<evidence type="ECO:0000256" key="1">
    <source>
        <dbReference type="ARBA" id="ARBA00004141"/>
    </source>
</evidence>
<dbReference type="AlphaFoldDB" id="A0A366HGV3"/>
<evidence type="ECO:0000256" key="2">
    <source>
        <dbReference type="ARBA" id="ARBA00022692"/>
    </source>
</evidence>
<dbReference type="CDD" id="cd07021">
    <property type="entry name" value="Clp_protease_NfeD_like"/>
    <property type="match status" value="1"/>
</dbReference>
<name>A0A366HGV3_9BACT</name>
<evidence type="ECO:0000313" key="11">
    <source>
        <dbReference type="EMBL" id="RBP41300.1"/>
    </source>
</evidence>
<dbReference type="InterPro" id="IPR002810">
    <property type="entry name" value="NfeD-like_C"/>
</dbReference>
<evidence type="ECO:0000256" key="6">
    <source>
        <dbReference type="SAM" id="Phobius"/>
    </source>
</evidence>
<dbReference type="Pfam" id="PF24961">
    <property type="entry name" value="NfeD_membrane"/>
    <property type="match status" value="1"/>
</dbReference>
<keyword evidence="7" id="KW-0732">Signal</keyword>
<dbReference type="OrthoDB" id="9806253at2"/>
<accession>A0A366HGV3</accession>
<feature type="transmembrane region" description="Helical" evidence="6">
    <location>
        <begin position="392"/>
        <end position="412"/>
    </location>
</feature>
<feature type="domain" description="NfeD integral membrane" evidence="9">
    <location>
        <begin position="345"/>
        <end position="476"/>
    </location>
</feature>
<dbReference type="EMBL" id="QNRR01000007">
    <property type="protein sequence ID" value="RBP41300.1"/>
    <property type="molecule type" value="Genomic_DNA"/>
</dbReference>